<dbReference type="Pfam" id="PF07690">
    <property type="entry name" value="MFS_1"/>
    <property type="match status" value="2"/>
</dbReference>
<feature type="transmembrane region" description="Helical" evidence="2">
    <location>
        <begin position="259"/>
        <end position="283"/>
    </location>
</feature>
<dbReference type="EMBL" id="JALNTZ010000003">
    <property type="protein sequence ID" value="KAJ3657850.1"/>
    <property type="molecule type" value="Genomic_DNA"/>
</dbReference>
<dbReference type="InterPro" id="IPR050327">
    <property type="entry name" value="Proton-linked_MCT"/>
</dbReference>
<evidence type="ECO:0000259" key="3">
    <source>
        <dbReference type="PROSITE" id="PS50850"/>
    </source>
</evidence>
<dbReference type="PANTHER" id="PTHR11360:SF237">
    <property type="entry name" value="MONOCARBOXYLATE TRANSPORTER 12-B-LIKE PROTEIN"/>
    <property type="match status" value="1"/>
</dbReference>
<sequence length="461" mass="51115">MKNAEAVPVTRKVPPDGGYGWVIALAMALNSFIYIPMMHCFGLIFKDTFAELGLSAAQGALIVNLHAAFGMLTGLLNGVLLKICGYRKIAFLAAVLYCSGVTTTSFARKFQHFIISYGLVASLGLGMCRSSYSLAINTYFKKRRSKAMGFAVTIIGFGQIVIPQLVNLLMKFYSPQGVVLIFGGICAHFFVSAMLLQPVKWHMKEEEILETNPEKEERPECPDTEICDSHLSLNEHARKNTLLKTIVTFFDLDLLKDPIFVNILIGMALAVFSELNFNILTPFILNDYGLSTDQIATFMSTNGLADITFRFLAPYVGEYLKKPPRCIFIFTLIMLIMMRFVLLMSTEYYMLLIAATGLGIAKGIRRVYVGLIIPTHVSLERLPSASGMEMMANGFCILTGGAILGVVRDVTGSYVACIIIMNCVTFVTIVLWTVEMVVVKHKRHKGEKVQQGEENNPLNKI</sequence>
<dbReference type="InterPro" id="IPR036259">
    <property type="entry name" value="MFS_trans_sf"/>
</dbReference>
<dbReference type="FunFam" id="1.20.1250.20:FF:000404">
    <property type="entry name" value="Monocarboxylate transporter 6-like Protein"/>
    <property type="match status" value="1"/>
</dbReference>
<feature type="transmembrane region" description="Helical" evidence="2">
    <location>
        <begin position="413"/>
        <end position="434"/>
    </location>
</feature>
<name>A0AA38ILP1_9CUCU</name>
<evidence type="ECO:0000313" key="5">
    <source>
        <dbReference type="Proteomes" id="UP001168821"/>
    </source>
</evidence>
<dbReference type="InterPro" id="IPR020846">
    <property type="entry name" value="MFS_dom"/>
</dbReference>
<feature type="transmembrane region" description="Helical" evidence="2">
    <location>
        <begin position="348"/>
        <end position="369"/>
    </location>
</feature>
<dbReference type="InterPro" id="IPR011701">
    <property type="entry name" value="MFS"/>
</dbReference>
<organism evidence="4 5">
    <name type="scientific">Zophobas morio</name>
    <dbReference type="NCBI Taxonomy" id="2755281"/>
    <lineage>
        <taxon>Eukaryota</taxon>
        <taxon>Metazoa</taxon>
        <taxon>Ecdysozoa</taxon>
        <taxon>Arthropoda</taxon>
        <taxon>Hexapoda</taxon>
        <taxon>Insecta</taxon>
        <taxon>Pterygota</taxon>
        <taxon>Neoptera</taxon>
        <taxon>Endopterygota</taxon>
        <taxon>Coleoptera</taxon>
        <taxon>Polyphaga</taxon>
        <taxon>Cucujiformia</taxon>
        <taxon>Tenebrionidae</taxon>
        <taxon>Zophobas</taxon>
    </lineage>
</organism>
<evidence type="ECO:0000256" key="1">
    <source>
        <dbReference type="ARBA" id="ARBA00004141"/>
    </source>
</evidence>
<dbReference type="Gene3D" id="1.20.1250.20">
    <property type="entry name" value="MFS general substrate transporter like domains"/>
    <property type="match status" value="1"/>
</dbReference>
<feature type="transmembrane region" description="Helical" evidence="2">
    <location>
        <begin position="57"/>
        <end position="77"/>
    </location>
</feature>
<dbReference type="Proteomes" id="UP001168821">
    <property type="component" value="Unassembled WGS sequence"/>
</dbReference>
<feature type="transmembrane region" description="Helical" evidence="2">
    <location>
        <begin position="325"/>
        <end position="342"/>
    </location>
</feature>
<dbReference type="CDD" id="cd17352">
    <property type="entry name" value="MFS_MCT_SLC16"/>
    <property type="match status" value="1"/>
</dbReference>
<dbReference type="PANTHER" id="PTHR11360">
    <property type="entry name" value="MONOCARBOXYLATE TRANSPORTER"/>
    <property type="match status" value="1"/>
</dbReference>
<feature type="transmembrane region" description="Helical" evidence="2">
    <location>
        <begin position="178"/>
        <end position="196"/>
    </location>
</feature>
<dbReference type="PROSITE" id="PS50850">
    <property type="entry name" value="MFS"/>
    <property type="match status" value="1"/>
</dbReference>
<accession>A0AA38ILP1</accession>
<feature type="transmembrane region" description="Helical" evidence="2">
    <location>
        <begin position="147"/>
        <end position="166"/>
    </location>
</feature>
<comment type="subcellular location">
    <subcellularLocation>
        <location evidence="1">Membrane</location>
        <topology evidence="1">Multi-pass membrane protein</topology>
    </subcellularLocation>
</comment>
<feature type="transmembrane region" description="Helical" evidence="2">
    <location>
        <begin position="113"/>
        <end position="135"/>
    </location>
</feature>
<comment type="caution">
    <text evidence="4">The sequence shown here is derived from an EMBL/GenBank/DDBJ whole genome shotgun (WGS) entry which is preliminary data.</text>
</comment>
<feature type="transmembrane region" description="Helical" evidence="2">
    <location>
        <begin position="89"/>
        <end position="107"/>
    </location>
</feature>
<dbReference type="GO" id="GO:0008028">
    <property type="term" value="F:monocarboxylic acid transmembrane transporter activity"/>
    <property type="evidence" value="ECO:0007669"/>
    <property type="project" value="TreeGrafter"/>
</dbReference>
<dbReference type="GO" id="GO:0016020">
    <property type="term" value="C:membrane"/>
    <property type="evidence" value="ECO:0007669"/>
    <property type="project" value="UniProtKB-SubCell"/>
</dbReference>
<evidence type="ECO:0000313" key="4">
    <source>
        <dbReference type="EMBL" id="KAJ3657850.1"/>
    </source>
</evidence>
<proteinExistence type="predicted"/>
<keyword evidence="2" id="KW-0472">Membrane</keyword>
<keyword evidence="2" id="KW-1133">Transmembrane helix</keyword>
<feature type="transmembrane region" description="Helical" evidence="2">
    <location>
        <begin position="390"/>
        <end position="407"/>
    </location>
</feature>
<feature type="domain" description="Major facilitator superfamily (MFS) profile" evidence="3">
    <location>
        <begin position="23"/>
        <end position="440"/>
    </location>
</feature>
<dbReference type="AlphaFoldDB" id="A0AA38ILP1"/>
<reference evidence="4" key="1">
    <citation type="journal article" date="2023" name="G3 (Bethesda)">
        <title>Whole genome assemblies of Zophobas morio and Tenebrio molitor.</title>
        <authorList>
            <person name="Kaur S."/>
            <person name="Stinson S.A."/>
            <person name="diCenzo G.C."/>
        </authorList>
    </citation>
    <scope>NUCLEOTIDE SEQUENCE</scope>
    <source>
        <strain evidence="4">QUZm001</strain>
    </source>
</reference>
<protein>
    <recommendedName>
        <fullName evidence="3">Major facilitator superfamily (MFS) profile domain-containing protein</fullName>
    </recommendedName>
</protein>
<keyword evidence="5" id="KW-1185">Reference proteome</keyword>
<gene>
    <name evidence="4" type="ORF">Zmor_009627</name>
</gene>
<keyword evidence="2" id="KW-0812">Transmembrane</keyword>
<evidence type="ECO:0000256" key="2">
    <source>
        <dbReference type="SAM" id="Phobius"/>
    </source>
</evidence>
<dbReference type="SUPFAM" id="SSF103473">
    <property type="entry name" value="MFS general substrate transporter"/>
    <property type="match status" value="1"/>
</dbReference>
<feature type="transmembrane region" description="Helical" evidence="2">
    <location>
        <begin position="21"/>
        <end position="45"/>
    </location>
</feature>